<dbReference type="PANTHER" id="PTHR33204">
    <property type="entry name" value="TRANSCRIPTIONAL REGULATOR, MARR FAMILY"/>
    <property type="match status" value="1"/>
</dbReference>
<keyword evidence="2" id="KW-0238">DNA-binding</keyword>
<dbReference type="SUPFAM" id="SSF46785">
    <property type="entry name" value="Winged helix' DNA-binding domain"/>
    <property type="match status" value="1"/>
</dbReference>
<feature type="domain" description="HTH hxlR-type" evidence="4">
    <location>
        <begin position="10"/>
        <end position="107"/>
    </location>
</feature>
<name>A0ABV4NST0_9GAMM</name>
<dbReference type="PROSITE" id="PS51118">
    <property type="entry name" value="HTH_HXLR"/>
    <property type="match status" value="1"/>
</dbReference>
<dbReference type="Pfam" id="PF01638">
    <property type="entry name" value="HxlR"/>
    <property type="match status" value="1"/>
</dbReference>
<evidence type="ECO:0000313" key="6">
    <source>
        <dbReference type="Proteomes" id="UP001569414"/>
    </source>
</evidence>
<reference evidence="5 6" key="1">
    <citation type="submission" date="2024-08" db="EMBL/GenBank/DDBJ databases">
        <authorList>
            <person name="Ishaq N."/>
        </authorList>
    </citation>
    <scope>NUCLEOTIDE SEQUENCE [LARGE SCALE GENOMIC DNA]</scope>
    <source>
        <strain evidence="5 6">JCM 30400</strain>
    </source>
</reference>
<dbReference type="Gene3D" id="1.10.10.10">
    <property type="entry name" value="Winged helix-like DNA-binding domain superfamily/Winged helix DNA-binding domain"/>
    <property type="match status" value="1"/>
</dbReference>
<protein>
    <submittedName>
        <fullName evidence="5">Winged helix-turn-helix transcriptional regulator</fullName>
    </submittedName>
</protein>
<evidence type="ECO:0000256" key="3">
    <source>
        <dbReference type="ARBA" id="ARBA00023163"/>
    </source>
</evidence>
<dbReference type="InterPro" id="IPR036390">
    <property type="entry name" value="WH_DNA-bd_sf"/>
</dbReference>
<gene>
    <name evidence="5" type="ORF">ACCI51_18840</name>
</gene>
<evidence type="ECO:0000256" key="1">
    <source>
        <dbReference type="ARBA" id="ARBA00023015"/>
    </source>
</evidence>
<evidence type="ECO:0000313" key="5">
    <source>
        <dbReference type="EMBL" id="MFA0792597.1"/>
    </source>
</evidence>
<accession>A0ABV4NST0</accession>
<dbReference type="EMBL" id="JBGMEL010000032">
    <property type="protein sequence ID" value="MFA0792597.1"/>
    <property type="molecule type" value="Genomic_DNA"/>
</dbReference>
<proteinExistence type="predicted"/>
<dbReference type="InterPro" id="IPR002577">
    <property type="entry name" value="HTH_HxlR"/>
</dbReference>
<keyword evidence="1" id="KW-0805">Transcription regulation</keyword>
<evidence type="ECO:0000256" key="2">
    <source>
        <dbReference type="ARBA" id="ARBA00023125"/>
    </source>
</evidence>
<keyword evidence="3" id="KW-0804">Transcription</keyword>
<comment type="caution">
    <text evidence="5">The sequence shown here is derived from an EMBL/GenBank/DDBJ whole genome shotgun (WGS) entry which is preliminary data.</text>
</comment>
<keyword evidence="6" id="KW-1185">Reference proteome</keyword>
<dbReference type="PANTHER" id="PTHR33204:SF18">
    <property type="entry name" value="TRANSCRIPTIONAL REGULATORY PROTEIN"/>
    <property type="match status" value="1"/>
</dbReference>
<dbReference type="InterPro" id="IPR036388">
    <property type="entry name" value="WH-like_DNA-bd_sf"/>
</dbReference>
<sequence length="143" mass="16036">MSESKPTVQCAIEEALSVIGDRWSLLVIRDVLRGVNRFDSLQESLQISRNILTQRLTTLEDAGILVKTPIKPGARRMLYNATPKCLALVPVLVSLIDWSTHWSGREGVRWSRVIDKRTGEPVRVDLVGNDGQPVSLLDLDLKY</sequence>
<evidence type="ECO:0000259" key="4">
    <source>
        <dbReference type="PROSITE" id="PS51118"/>
    </source>
</evidence>
<dbReference type="RefSeq" id="WP_299589093.1">
    <property type="nucleotide sequence ID" value="NZ_JBGMEL010000032.1"/>
</dbReference>
<organism evidence="5 6">
    <name type="scientific">Microbulbifer echini</name>
    <dbReference type="NCBI Taxonomy" id="1529067"/>
    <lineage>
        <taxon>Bacteria</taxon>
        <taxon>Pseudomonadati</taxon>
        <taxon>Pseudomonadota</taxon>
        <taxon>Gammaproteobacteria</taxon>
        <taxon>Cellvibrionales</taxon>
        <taxon>Microbulbiferaceae</taxon>
        <taxon>Microbulbifer</taxon>
    </lineage>
</organism>
<dbReference type="Proteomes" id="UP001569414">
    <property type="component" value="Unassembled WGS sequence"/>
</dbReference>